<evidence type="ECO:0000313" key="5">
    <source>
        <dbReference type="Proteomes" id="UP000325315"/>
    </source>
</evidence>
<sequence>MNKKACFKCGSQDHFIRDCPELPEKDKYQNAIPSNIAARGRPLRNTGNVTSSKGTKKDSAVRSEARAPARAYAIRAREDASSPDVIIDTFSLYDFDVIALIDPGSTHSCVCENLVSSKSFSAESIKFVIKVSNPLRKYVLVDKVCKNCLLMTRVLDAKVFELKIESVPVVCEYPYVFPKELPGLPPIKEVEFAIELVLGTSPISIAPYRMAPTKLKELKSQLQELTDRGFVRPSFSPWGAPVLFVKKKDESMRLCIDYHQLKKFTIKNKYRLPRIDDLFDQLKGATVFSMAIISCELKIQMYRRMHLEQVISKLARIQGSSEIVSRYHLSLSTFELWYFEYMACIGLAQPNTRSSRRACMAICRARSSHTDVCVGLVTQVIELHGVGHGLGHGHVLPFRMCTRPVRRACLVAV</sequence>
<name>A0A5B6VBZ6_9ROSI</name>
<dbReference type="InterPro" id="IPR036875">
    <property type="entry name" value="Znf_CCHC_sf"/>
</dbReference>
<dbReference type="Proteomes" id="UP000325315">
    <property type="component" value="Unassembled WGS sequence"/>
</dbReference>
<evidence type="ECO:0000256" key="2">
    <source>
        <dbReference type="SAM" id="MobiDB-lite"/>
    </source>
</evidence>
<dbReference type="Gene3D" id="3.10.10.10">
    <property type="entry name" value="HIV Type 1 Reverse Transcriptase, subunit A, domain 1"/>
    <property type="match status" value="1"/>
</dbReference>
<feature type="domain" description="CCHC-type" evidence="3">
    <location>
        <begin position="6"/>
        <end position="21"/>
    </location>
</feature>
<keyword evidence="1" id="KW-0479">Metal-binding</keyword>
<gene>
    <name evidence="4" type="ORF">EPI10_001792</name>
</gene>
<keyword evidence="1" id="KW-0862">Zinc</keyword>
<evidence type="ECO:0000313" key="4">
    <source>
        <dbReference type="EMBL" id="KAA3466720.1"/>
    </source>
</evidence>
<dbReference type="Pfam" id="PF08284">
    <property type="entry name" value="RVP_2"/>
    <property type="match status" value="1"/>
</dbReference>
<protein>
    <submittedName>
        <fullName evidence="4">DNA/RNA polymerases superfamily protein</fullName>
    </submittedName>
</protein>
<proteinExistence type="predicted"/>
<comment type="caution">
    <text evidence="4">The sequence shown here is derived from an EMBL/GenBank/DDBJ whole genome shotgun (WGS) entry which is preliminary data.</text>
</comment>
<dbReference type="EMBL" id="SMMG02000007">
    <property type="protein sequence ID" value="KAA3466720.1"/>
    <property type="molecule type" value="Genomic_DNA"/>
</dbReference>
<evidence type="ECO:0000256" key="1">
    <source>
        <dbReference type="PROSITE-ProRule" id="PRU00047"/>
    </source>
</evidence>
<reference evidence="5" key="1">
    <citation type="journal article" date="2019" name="Plant Biotechnol. J.">
        <title>Genome sequencing of the Australian wild diploid species Gossypium australe highlights disease resistance and delayed gland morphogenesis.</title>
        <authorList>
            <person name="Cai Y."/>
            <person name="Cai X."/>
            <person name="Wang Q."/>
            <person name="Wang P."/>
            <person name="Zhang Y."/>
            <person name="Cai C."/>
            <person name="Xu Y."/>
            <person name="Wang K."/>
            <person name="Zhou Z."/>
            <person name="Wang C."/>
            <person name="Geng S."/>
            <person name="Li B."/>
            <person name="Dong Q."/>
            <person name="Hou Y."/>
            <person name="Wang H."/>
            <person name="Ai P."/>
            <person name="Liu Z."/>
            <person name="Yi F."/>
            <person name="Sun M."/>
            <person name="An G."/>
            <person name="Cheng J."/>
            <person name="Zhang Y."/>
            <person name="Shi Q."/>
            <person name="Xie Y."/>
            <person name="Shi X."/>
            <person name="Chang Y."/>
            <person name="Huang F."/>
            <person name="Chen Y."/>
            <person name="Hong S."/>
            <person name="Mi L."/>
            <person name="Sun Q."/>
            <person name="Zhang L."/>
            <person name="Zhou B."/>
            <person name="Peng R."/>
            <person name="Zhang X."/>
            <person name="Liu F."/>
        </authorList>
    </citation>
    <scope>NUCLEOTIDE SEQUENCE [LARGE SCALE GENOMIC DNA]</scope>
    <source>
        <strain evidence="5">cv. PA1801</strain>
    </source>
</reference>
<dbReference type="PANTHER" id="PTHR15503:SF45">
    <property type="entry name" value="RNA-DIRECTED DNA POLYMERASE HOMOLOG"/>
    <property type="match status" value="1"/>
</dbReference>
<dbReference type="InterPro" id="IPR032567">
    <property type="entry name" value="RTL1-rel"/>
</dbReference>
<dbReference type="InterPro" id="IPR043502">
    <property type="entry name" value="DNA/RNA_pol_sf"/>
</dbReference>
<dbReference type="Pfam" id="PF00098">
    <property type="entry name" value="zf-CCHC"/>
    <property type="match status" value="1"/>
</dbReference>
<dbReference type="Gene3D" id="4.10.60.10">
    <property type="entry name" value="Zinc finger, CCHC-type"/>
    <property type="match status" value="1"/>
</dbReference>
<dbReference type="SMART" id="SM00343">
    <property type="entry name" value="ZnF_C2HC"/>
    <property type="match status" value="1"/>
</dbReference>
<organism evidence="4 5">
    <name type="scientific">Gossypium australe</name>
    <dbReference type="NCBI Taxonomy" id="47621"/>
    <lineage>
        <taxon>Eukaryota</taxon>
        <taxon>Viridiplantae</taxon>
        <taxon>Streptophyta</taxon>
        <taxon>Embryophyta</taxon>
        <taxon>Tracheophyta</taxon>
        <taxon>Spermatophyta</taxon>
        <taxon>Magnoliopsida</taxon>
        <taxon>eudicotyledons</taxon>
        <taxon>Gunneridae</taxon>
        <taxon>Pentapetalae</taxon>
        <taxon>rosids</taxon>
        <taxon>malvids</taxon>
        <taxon>Malvales</taxon>
        <taxon>Malvaceae</taxon>
        <taxon>Malvoideae</taxon>
        <taxon>Gossypium</taxon>
    </lineage>
</organism>
<dbReference type="Gene3D" id="3.30.70.270">
    <property type="match status" value="1"/>
</dbReference>
<dbReference type="SUPFAM" id="SSF57756">
    <property type="entry name" value="Retrovirus zinc finger-like domains"/>
    <property type="match status" value="1"/>
</dbReference>
<feature type="compositionally biased region" description="Basic and acidic residues" evidence="2">
    <location>
        <begin position="55"/>
        <end position="64"/>
    </location>
</feature>
<keyword evidence="1" id="KW-0863">Zinc-finger</keyword>
<dbReference type="InterPro" id="IPR001878">
    <property type="entry name" value="Znf_CCHC"/>
</dbReference>
<keyword evidence="5" id="KW-1185">Reference proteome</keyword>
<accession>A0A5B6VBZ6</accession>
<dbReference type="GO" id="GO:0003676">
    <property type="term" value="F:nucleic acid binding"/>
    <property type="evidence" value="ECO:0007669"/>
    <property type="project" value="InterPro"/>
</dbReference>
<dbReference type="PROSITE" id="PS50158">
    <property type="entry name" value="ZF_CCHC"/>
    <property type="match status" value="1"/>
</dbReference>
<dbReference type="PANTHER" id="PTHR15503">
    <property type="entry name" value="LDOC1 RELATED"/>
    <property type="match status" value="1"/>
</dbReference>
<dbReference type="AlphaFoldDB" id="A0A5B6VBZ6"/>
<dbReference type="GO" id="GO:0008270">
    <property type="term" value="F:zinc ion binding"/>
    <property type="evidence" value="ECO:0007669"/>
    <property type="project" value="UniProtKB-KW"/>
</dbReference>
<dbReference type="InterPro" id="IPR043128">
    <property type="entry name" value="Rev_trsase/Diguanyl_cyclase"/>
</dbReference>
<evidence type="ECO:0000259" key="3">
    <source>
        <dbReference type="PROSITE" id="PS50158"/>
    </source>
</evidence>
<dbReference type="OrthoDB" id="1701144at2759"/>
<feature type="region of interest" description="Disordered" evidence="2">
    <location>
        <begin position="39"/>
        <end position="64"/>
    </location>
</feature>
<dbReference type="SUPFAM" id="SSF56672">
    <property type="entry name" value="DNA/RNA polymerases"/>
    <property type="match status" value="1"/>
</dbReference>